<sequence>MAPQFNEPATAGTPAGFPSTLDSTSHNASTSFLHHSYDKVLSTSRKLRKSCSLPNCSQRPGECMHCTCDGRCGQHEGGKCGVRREGSGKSCKRLGCPKDESCLHSTRATCCHCRNLVSSQSRSMKAKRATDEPDSLHTSLSMDHLSHACPVPSSMATSSTFLAPSSSTMMHLSQAQPVIQATPNVVAASSALDIKSTKTFPIDKKRKLPSPVNAVKPPSKKLKQTATPKTPPSAQHSAASVGVPSLCEYPEWSRRRSTCNLVVVVEGTQFNLHKFPMLIACPELRTKLPSLSESSASSVTLLKYAHFPGGAAAFELACIYAYTGGSVVINASNVALLYCAARVLKMHVGLTSRCATLLETLAHTGSGDDAVHMLLQVVEIRKCLRNQSTDRMMALCVHAIASRYPYDASTMSLIVKLPFDVFLHITQLVLNDRPHHDATANNVVARLCAQAHLAQVFRSAKSADKAAELIRVLDVLLSSDTAVTMQQQFPSTHQLLDDDEGEEEEGEVVEDDLDGTLMLNIPHVKMENEWLAAAQFIAATAQ</sequence>
<name>W4FV28_APHAT</name>
<accession>W4FV28</accession>
<dbReference type="PANTHER" id="PTHR32370">
    <property type="entry name" value="OS12G0117600 PROTEIN"/>
    <property type="match status" value="1"/>
</dbReference>
<feature type="region of interest" description="Disordered" evidence="1">
    <location>
        <begin position="203"/>
        <end position="238"/>
    </location>
</feature>
<feature type="compositionally biased region" description="Polar residues" evidence="1">
    <location>
        <begin position="224"/>
        <end position="238"/>
    </location>
</feature>
<dbReference type="InterPro" id="IPR011333">
    <property type="entry name" value="SKP1/BTB/POZ_sf"/>
</dbReference>
<gene>
    <name evidence="2" type="ORF">H257_13881</name>
</gene>
<dbReference type="AlphaFoldDB" id="W4FV28"/>
<organism evidence="2">
    <name type="scientific">Aphanomyces astaci</name>
    <name type="common">Crayfish plague agent</name>
    <dbReference type="NCBI Taxonomy" id="112090"/>
    <lineage>
        <taxon>Eukaryota</taxon>
        <taxon>Sar</taxon>
        <taxon>Stramenopiles</taxon>
        <taxon>Oomycota</taxon>
        <taxon>Saprolegniomycetes</taxon>
        <taxon>Saprolegniales</taxon>
        <taxon>Verrucalvaceae</taxon>
        <taxon>Aphanomyces</taxon>
    </lineage>
</organism>
<evidence type="ECO:0008006" key="3">
    <source>
        <dbReference type="Google" id="ProtNLM"/>
    </source>
</evidence>
<dbReference type="GeneID" id="20815877"/>
<evidence type="ECO:0000313" key="2">
    <source>
        <dbReference type="EMBL" id="ETV70806.1"/>
    </source>
</evidence>
<feature type="region of interest" description="Disordered" evidence="1">
    <location>
        <begin position="1"/>
        <end position="24"/>
    </location>
</feature>
<dbReference type="OrthoDB" id="624345at2759"/>
<dbReference type="Gene3D" id="3.30.710.10">
    <property type="entry name" value="Potassium Channel Kv1.1, Chain A"/>
    <property type="match status" value="1"/>
</dbReference>
<protein>
    <recommendedName>
        <fullName evidence="3">BTB domain-containing protein</fullName>
    </recommendedName>
</protein>
<evidence type="ECO:0000256" key="1">
    <source>
        <dbReference type="SAM" id="MobiDB-lite"/>
    </source>
</evidence>
<dbReference type="EMBL" id="KI913164">
    <property type="protein sequence ID" value="ETV70806.1"/>
    <property type="molecule type" value="Genomic_DNA"/>
</dbReference>
<proteinExistence type="predicted"/>
<dbReference type="VEuPathDB" id="FungiDB:H257_13881"/>
<reference evidence="2" key="1">
    <citation type="submission" date="2013-12" db="EMBL/GenBank/DDBJ databases">
        <title>The Genome Sequence of Aphanomyces astaci APO3.</title>
        <authorList>
            <consortium name="The Broad Institute Genomics Platform"/>
            <person name="Russ C."/>
            <person name="Tyler B."/>
            <person name="van West P."/>
            <person name="Dieguez-Uribeondo J."/>
            <person name="Young S.K."/>
            <person name="Zeng Q."/>
            <person name="Gargeya S."/>
            <person name="Fitzgerald M."/>
            <person name="Abouelleil A."/>
            <person name="Alvarado L."/>
            <person name="Chapman S.B."/>
            <person name="Gainer-Dewar J."/>
            <person name="Goldberg J."/>
            <person name="Griggs A."/>
            <person name="Gujja S."/>
            <person name="Hansen M."/>
            <person name="Howarth C."/>
            <person name="Imamovic A."/>
            <person name="Ireland A."/>
            <person name="Larimer J."/>
            <person name="McCowan C."/>
            <person name="Murphy C."/>
            <person name="Pearson M."/>
            <person name="Poon T.W."/>
            <person name="Priest M."/>
            <person name="Roberts A."/>
            <person name="Saif S."/>
            <person name="Shea T."/>
            <person name="Sykes S."/>
            <person name="Wortman J."/>
            <person name="Nusbaum C."/>
            <person name="Birren B."/>
        </authorList>
    </citation>
    <scope>NUCLEOTIDE SEQUENCE [LARGE SCALE GENOMIC DNA]</scope>
    <source>
        <strain evidence="2">APO3</strain>
    </source>
</reference>
<dbReference type="RefSeq" id="XP_009839870.1">
    <property type="nucleotide sequence ID" value="XM_009841568.1"/>
</dbReference>
<dbReference type="InterPro" id="IPR043454">
    <property type="entry name" value="NPH3/RPT2-like"/>
</dbReference>
<dbReference type="SUPFAM" id="SSF54695">
    <property type="entry name" value="POZ domain"/>
    <property type="match status" value="1"/>
</dbReference>